<dbReference type="Gene3D" id="3.30.420.40">
    <property type="match status" value="2"/>
</dbReference>
<sequence>MSNVIYLKFTQISVSQCFSGFLRKSVKECQLLEIGINCGGSLDSKIGVIQSPPNLPGWDNISITKLFQQKYNVPVFLQNDANACVLVEWKIGAVKRSKNMIFMTLRIGLRNGLILNGKLYADTNDLDCEIGHIRLDEGDPEVYRKKGSFEGFCSGSGIIRMAQIMAVEKMEKGARVSFCESLDAVQNITKKDVAIAAAEGDKAAIVAFDKSAKYRGIGLSILIDILNPECIIIGSVYSRNPHLFNVVCISVIEKEALEPTWKVCEIVPAELGDKIGNFVNLIAAIDGVDGLK</sequence>
<dbReference type="SUPFAM" id="SSF53067">
    <property type="entry name" value="Actin-like ATPase domain"/>
    <property type="match status" value="1"/>
</dbReference>
<reference evidence="2 3" key="1">
    <citation type="journal article" date="2015" name="Int. J. Syst. Evol. Microbiol.">
        <title>Mariniphaga sediminis sp. nov., isolated from coastal sediment.</title>
        <authorList>
            <person name="Wang F.Q."/>
            <person name="Shen Q.Y."/>
            <person name="Chen G.J."/>
            <person name="Du Z.J."/>
        </authorList>
    </citation>
    <scope>NUCLEOTIDE SEQUENCE [LARGE SCALE GENOMIC DNA]</scope>
    <source>
        <strain evidence="2 3">SY21</strain>
    </source>
</reference>
<dbReference type="InterPro" id="IPR000600">
    <property type="entry name" value="ROK"/>
</dbReference>
<dbReference type="OrthoDB" id="9810372at2"/>
<dbReference type="PANTHER" id="PTHR18964">
    <property type="entry name" value="ROK (REPRESSOR, ORF, KINASE) FAMILY"/>
    <property type="match status" value="1"/>
</dbReference>
<dbReference type="Proteomes" id="UP000266441">
    <property type="component" value="Unassembled WGS sequence"/>
</dbReference>
<gene>
    <name evidence="2" type="ORF">D1164_22370</name>
</gene>
<comment type="similarity">
    <text evidence="1">Belongs to the ROK (NagC/XylR) family.</text>
</comment>
<dbReference type="Pfam" id="PF00480">
    <property type="entry name" value="ROK"/>
    <property type="match status" value="1"/>
</dbReference>
<evidence type="ECO:0000313" key="3">
    <source>
        <dbReference type="Proteomes" id="UP000266441"/>
    </source>
</evidence>
<organism evidence="2 3">
    <name type="scientific">Mariniphaga sediminis</name>
    <dbReference type="NCBI Taxonomy" id="1628158"/>
    <lineage>
        <taxon>Bacteria</taxon>
        <taxon>Pseudomonadati</taxon>
        <taxon>Bacteroidota</taxon>
        <taxon>Bacteroidia</taxon>
        <taxon>Marinilabiliales</taxon>
        <taxon>Prolixibacteraceae</taxon>
        <taxon>Mariniphaga</taxon>
    </lineage>
</organism>
<comment type="caution">
    <text evidence="2">The sequence shown here is derived from an EMBL/GenBank/DDBJ whole genome shotgun (WGS) entry which is preliminary data.</text>
</comment>
<evidence type="ECO:0000313" key="2">
    <source>
        <dbReference type="EMBL" id="RIH62962.1"/>
    </source>
</evidence>
<protein>
    <submittedName>
        <fullName evidence="2">ROK family protein</fullName>
    </submittedName>
</protein>
<dbReference type="PANTHER" id="PTHR18964:SF149">
    <property type="entry name" value="BIFUNCTIONAL UDP-N-ACETYLGLUCOSAMINE 2-EPIMERASE_N-ACETYLMANNOSAMINE KINASE"/>
    <property type="match status" value="1"/>
</dbReference>
<accession>A0A399CWV0</accession>
<dbReference type="EMBL" id="QWET01000030">
    <property type="protein sequence ID" value="RIH62962.1"/>
    <property type="molecule type" value="Genomic_DNA"/>
</dbReference>
<dbReference type="InterPro" id="IPR043129">
    <property type="entry name" value="ATPase_NBD"/>
</dbReference>
<evidence type="ECO:0000256" key="1">
    <source>
        <dbReference type="ARBA" id="ARBA00006479"/>
    </source>
</evidence>
<dbReference type="RefSeq" id="WP_119352137.1">
    <property type="nucleotide sequence ID" value="NZ_QWET01000030.1"/>
</dbReference>
<dbReference type="AlphaFoldDB" id="A0A399CWV0"/>
<keyword evidence="3" id="KW-1185">Reference proteome</keyword>
<name>A0A399CWV0_9BACT</name>
<proteinExistence type="inferred from homology"/>